<feature type="compositionally biased region" description="Low complexity" evidence="1">
    <location>
        <begin position="44"/>
        <end position="61"/>
    </location>
</feature>
<feature type="compositionally biased region" description="Pro residues" evidence="1">
    <location>
        <begin position="170"/>
        <end position="183"/>
    </location>
</feature>
<feature type="compositionally biased region" description="Low complexity" evidence="1">
    <location>
        <begin position="19"/>
        <end position="35"/>
    </location>
</feature>
<proteinExistence type="predicted"/>
<gene>
    <name evidence="3" type="ORF">BN1204_007550</name>
    <name evidence="2" type="ORF">NCLIV_007550</name>
</gene>
<feature type="compositionally biased region" description="Low complexity" evidence="1">
    <location>
        <begin position="184"/>
        <end position="195"/>
    </location>
</feature>
<accession>F0V956</accession>
<dbReference type="OMA" id="NTQYWFF"/>
<dbReference type="OrthoDB" id="333079at2759"/>
<feature type="compositionally biased region" description="Pro residues" evidence="1">
    <location>
        <begin position="196"/>
        <end position="206"/>
    </location>
</feature>
<dbReference type="VEuPathDB" id="ToxoDB:NCLIV_007550"/>
<keyword evidence="4" id="KW-1185">Reference proteome</keyword>
<evidence type="ECO:0000256" key="1">
    <source>
        <dbReference type="SAM" id="MobiDB-lite"/>
    </source>
</evidence>
<dbReference type="GeneID" id="13441307"/>
<feature type="compositionally biased region" description="Pro residues" evidence="1">
    <location>
        <begin position="239"/>
        <end position="252"/>
    </location>
</feature>
<evidence type="ECO:0000313" key="3">
    <source>
        <dbReference type="EMBL" id="CEL64886.1"/>
    </source>
</evidence>
<feature type="compositionally biased region" description="Low complexity" evidence="1">
    <location>
        <begin position="114"/>
        <end position="126"/>
    </location>
</feature>
<evidence type="ECO:0000313" key="2">
    <source>
        <dbReference type="EMBL" id="CBZ50281.1"/>
    </source>
</evidence>
<dbReference type="RefSeq" id="XP_003880315.1">
    <property type="nucleotide sequence ID" value="XM_003880266.1"/>
</dbReference>
<dbReference type="AlphaFoldDB" id="F0V956"/>
<dbReference type="EMBL" id="LN714477">
    <property type="protein sequence ID" value="CEL64886.1"/>
    <property type="molecule type" value="Genomic_DNA"/>
</dbReference>
<dbReference type="eggNOG" id="ENOG502R0JF">
    <property type="taxonomic scope" value="Eukaryota"/>
</dbReference>
<feature type="region of interest" description="Disordered" evidence="1">
    <location>
        <begin position="1"/>
        <end position="139"/>
    </location>
</feature>
<protein>
    <submittedName>
        <fullName evidence="2">Uncharacterized protein</fullName>
    </submittedName>
</protein>
<reference evidence="2" key="1">
    <citation type="submission" date="2011-02" db="EMBL/GenBank/DDBJ databases">
        <authorList>
            <person name="Aslett M."/>
        </authorList>
    </citation>
    <scope>NUCLEOTIDE SEQUENCE</scope>
    <source>
        <strain evidence="2">Liverpool</strain>
    </source>
</reference>
<reference evidence="3" key="4">
    <citation type="journal article" date="2015" name="PLoS ONE">
        <title>Comprehensive Evaluation of Toxoplasma gondii VEG and Neospora caninum LIV Genomes with Tachyzoite Stage Transcriptome and Proteome Defines Novel Transcript Features.</title>
        <authorList>
            <person name="Ramaprasad A."/>
            <person name="Mourier T."/>
            <person name="Naeem R."/>
            <person name="Malas T.B."/>
            <person name="Moussa E."/>
            <person name="Panigrahi A."/>
            <person name="Vermont S.J."/>
            <person name="Otto T.D."/>
            <person name="Wastling J."/>
            <person name="Pain A."/>
        </authorList>
    </citation>
    <scope>NUCLEOTIDE SEQUENCE</scope>
    <source>
        <strain evidence="3">Liverpool</strain>
    </source>
</reference>
<organism evidence="2 4">
    <name type="scientific">Neospora caninum (strain Liverpool)</name>
    <dbReference type="NCBI Taxonomy" id="572307"/>
    <lineage>
        <taxon>Eukaryota</taxon>
        <taxon>Sar</taxon>
        <taxon>Alveolata</taxon>
        <taxon>Apicomplexa</taxon>
        <taxon>Conoidasida</taxon>
        <taxon>Coccidia</taxon>
        <taxon>Eucoccidiorida</taxon>
        <taxon>Eimeriorina</taxon>
        <taxon>Sarcocystidae</taxon>
        <taxon>Neospora</taxon>
    </lineage>
</organism>
<sequence length="360" mass="37607">MERSFASDPQPSKRSSLTPARASLSLPGASPSSAPLPSPRHRPVLPAAPAPVSASPSSVIVYNAAKGVLQRGPVRERGASVPSLPRTRRISDSRLNTSRGVSASMIPPDAGKISRAVSAAPSVANSPRRRATDDPSWHADAAFADENKYRVTVAGHPIPSLHGASGSASPPLPPGDLFAPPPALSSASPPFSVGSPPSPLGRPGPFPEAIGLPHAREKLRSASRDISPLRDTTASRVPSAPPFPPRPSPPSPAAGGKTSAFACPFCRRPIPLSVLQNYVNGHPQLCCPGRACSTSSHYADGRSEGSPFHFRGGAQSGGADRAGPPNELIDVIKRRQGKVWGPVPPSFFTSPYNTQYWFFI</sequence>
<evidence type="ECO:0000313" key="4">
    <source>
        <dbReference type="Proteomes" id="UP000007494"/>
    </source>
</evidence>
<reference evidence="2" key="2">
    <citation type="submission" date="2011-03" db="EMBL/GenBank/DDBJ databases">
        <title>Comparative genomics and transcriptomics of Neospora caninum and Toxoplasma gondii.</title>
        <authorList>
            <person name="Reid A.J."/>
            <person name="Sohal A."/>
            <person name="Harris D."/>
            <person name="Quail M."/>
            <person name="Sanders M."/>
            <person name="Berriman M."/>
            <person name="Wastling J.M."/>
            <person name="Pain A."/>
        </authorList>
    </citation>
    <scope>NUCLEOTIDE SEQUENCE</scope>
    <source>
        <strain evidence="2">Liverpool</strain>
    </source>
</reference>
<dbReference type="InParanoid" id="F0V956"/>
<feature type="region of interest" description="Disordered" evidence="1">
    <location>
        <begin position="303"/>
        <end position="325"/>
    </location>
</feature>
<feature type="compositionally biased region" description="Polar residues" evidence="1">
    <location>
        <begin position="7"/>
        <end position="18"/>
    </location>
</feature>
<name>F0V956_NEOCL</name>
<dbReference type="Proteomes" id="UP000007494">
    <property type="component" value="Chromosome III"/>
</dbReference>
<dbReference type="EMBL" id="FR823383">
    <property type="protein sequence ID" value="CBZ50281.1"/>
    <property type="molecule type" value="Genomic_DNA"/>
</dbReference>
<feature type="compositionally biased region" description="Basic and acidic residues" evidence="1">
    <location>
        <begin position="214"/>
        <end position="223"/>
    </location>
</feature>
<feature type="region of interest" description="Disordered" evidence="1">
    <location>
        <begin position="161"/>
        <end position="255"/>
    </location>
</feature>
<reference evidence="4" key="3">
    <citation type="journal article" date="2012" name="PLoS Pathog.">
        <title>Comparative genomics of the apicomplexan parasites Toxoplasma gondii and Neospora caninum: Coccidia differing in host range and transmission strategy.</title>
        <authorList>
            <person name="Reid A.J."/>
            <person name="Vermont S.J."/>
            <person name="Cotton J.A."/>
            <person name="Harris D."/>
            <person name="Hill-Cawthorne G.A."/>
            <person name="Konen-Waisman S."/>
            <person name="Latham S.M."/>
            <person name="Mourier T."/>
            <person name="Norton R."/>
            <person name="Quail M.A."/>
            <person name="Sanders M."/>
            <person name="Shanmugam D."/>
            <person name="Sohal A."/>
            <person name="Wasmuth J.D."/>
            <person name="Brunk B."/>
            <person name="Grigg M.E."/>
            <person name="Howard J.C."/>
            <person name="Parkinson J."/>
            <person name="Roos D.S."/>
            <person name="Trees A.J."/>
            <person name="Berriman M."/>
            <person name="Pain A."/>
            <person name="Wastling J.M."/>
        </authorList>
    </citation>
    <scope>NUCLEOTIDE SEQUENCE [LARGE SCALE GENOMIC DNA]</scope>
    <source>
        <strain evidence="4">Liverpool</strain>
    </source>
</reference>